<reference evidence="2 3" key="1">
    <citation type="submission" date="2014-11" db="EMBL/GenBank/DDBJ databases">
        <title>Symbiosis island explosion on the genome of extra-slow-growing strains of soybean bradyrhizobia with massive insertion sequences.</title>
        <authorList>
            <person name="Iida T."/>
            <person name="Minamisawa K."/>
        </authorList>
    </citation>
    <scope>NUCLEOTIDE SEQUENCE [LARGE SCALE GENOMIC DNA]</scope>
    <source>
        <strain evidence="2 3">NK6</strain>
    </source>
</reference>
<evidence type="ECO:0000313" key="3">
    <source>
        <dbReference type="Proteomes" id="UP000063308"/>
    </source>
</evidence>
<protein>
    <submittedName>
        <fullName evidence="2">Uncharacterized protein</fullName>
    </submittedName>
</protein>
<keyword evidence="1" id="KW-1133">Transmembrane helix</keyword>
<evidence type="ECO:0000313" key="2">
    <source>
        <dbReference type="EMBL" id="BAR61926.1"/>
    </source>
</evidence>
<feature type="transmembrane region" description="Helical" evidence="1">
    <location>
        <begin position="12"/>
        <end position="40"/>
    </location>
</feature>
<keyword evidence="1" id="KW-0812">Transmembrane</keyword>
<dbReference type="EMBL" id="AP014685">
    <property type="protein sequence ID" value="BAR61926.1"/>
    <property type="molecule type" value="Genomic_DNA"/>
</dbReference>
<organism evidence="2 3">
    <name type="scientific">Bradyrhizobium diazoefficiens</name>
    <dbReference type="NCBI Taxonomy" id="1355477"/>
    <lineage>
        <taxon>Bacteria</taxon>
        <taxon>Pseudomonadati</taxon>
        <taxon>Pseudomonadota</taxon>
        <taxon>Alphaproteobacteria</taxon>
        <taxon>Hyphomicrobiales</taxon>
        <taxon>Nitrobacteraceae</taxon>
        <taxon>Bradyrhizobium</taxon>
    </lineage>
</organism>
<sequence>MKTLGMIAGTLVGIGLMLFAVAINIAWACLILALPVWILLHFVFGVI</sequence>
<accession>A0A0E4BWS2</accession>
<dbReference type="Proteomes" id="UP000063308">
    <property type="component" value="Chromosome"/>
</dbReference>
<name>A0A0E4BWS2_9BRAD</name>
<dbReference type="AlphaFoldDB" id="A0A0E4BWS2"/>
<proteinExistence type="predicted"/>
<keyword evidence="1" id="KW-0472">Membrane</keyword>
<evidence type="ECO:0000256" key="1">
    <source>
        <dbReference type="SAM" id="Phobius"/>
    </source>
</evidence>
<gene>
    <name evidence="2" type="ORF">NK6_8779</name>
</gene>